<dbReference type="AlphaFoldDB" id="A0A934RFM1"/>
<evidence type="ECO:0000256" key="1">
    <source>
        <dbReference type="SAM" id="MobiDB-lite"/>
    </source>
</evidence>
<dbReference type="EMBL" id="JAENII010000012">
    <property type="protein sequence ID" value="MBK1828266.1"/>
    <property type="molecule type" value="Genomic_DNA"/>
</dbReference>
<proteinExistence type="predicted"/>
<evidence type="ECO:0000256" key="2">
    <source>
        <dbReference type="SAM" id="SignalP"/>
    </source>
</evidence>
<gene>
    <name evidence="3" type="ORF">JIN81_14625</name>
</gene>
<evidence type="ECO:0008006" key="5">
    <source>
        <dbReference type="Google" id="ProtNLM"/>
    </source>
</evidence>
<sequence>MNQLASILIFLVLPSMLGGTTLADPPTDTGLDFKVIKADRNKKDDTGFDLLTVRITNESKSNYWIMTGEKDPVERFSRTNPDALIYLMHHSFTTDHGDHYHVRKGGSWKRIHPLGFRRTTNERWIKIGPGDHKEMSIPVADTLVDHAAEIDLTMFFSRDEKGQDRFHLVSNAVIVKTHQPNAPNHPSAPRAGSEPSVRGSEE</sequence>
<name>A0A934RFM1_9BACT</name>
<feature type="signal peptide" evidence="2">
    <location>
        <begin position="1"/>
        <end position="23"/>
    </location>
</feature>
<comment type="caution">
    <text evidence="3">The sequence shown here is derived from an EMBL/GenBank/DDBJ whole genome shotgun (WGS) entry which is preliminary data.</text>
</comment>
<accession>A0A934RFM1</accession>
<protein>
    <recommendedName>
        <fullName evidence="5">Secreted protein</fullName>
    </recommendedName>
</protein>
<keyword evidence="2" id="KW-0732">Signal</keyword>
<evidence type="ECO:0000313" key="4">
    <source>
        <dbReference type="Proteomes" id="UP000658278"/>
    </source>
</evidence>
<reference evidence="3" key="1">
    <citation type="submission" date="2021-01" db="EMBL/GenBank/DDBJ databases">
        <title>Modified the classification status of verrucomicrobia.</title>
        <authorList>
            <person name="Feng X."/>
        </authorList>
    </citation>
    <scope>NUCLEOTIDE SEQUENCE</scope>
    <source>
        <strain evidence="3">KCTC 22201</strain>
    </source>
</reference>
<feature type="chain" id="PRO_5037089723" description="Secreted protein" evidence="2">
    <location>
        <begin position="24"/>
        <end position="202"/>
    </location>
</feature>
<dbReference type="Proteomes" id="UP000658278">
    <property type="component" value="Unassembled WGS sequence"/>
</dbReference>
<organism evidence="3 4">
    <name type="scientific">Haloferula rosea</name>
    <dbReference type="NCBI Taxonomy" id="490093"/>
    <lineage>
        <taxon>Bacteria</taxon>
        <taxon>Pseudomonadati</taxon>
        <taxon>Verrucomicrobiota</taxon>
        <taxon>Verrucomicrobiia</taxon>
        <taxon>Verrucomicrobiales</taxon>
        <taxon>Verrucomicrobiaceae</taxon>
        <taxon>Haloferula</taxon>
    </lineage>
</organism>
<keyword evidence="4" id="KW-1185">Reference proteome</keyword>
<evidence type="ECO:0000313" key="3">
    <source>
        <dbReference type="EMBL" id="MBK1828266.1"/>
    </source>
</evidence>
<dbReference type="RefSeq" id="WP_200281345.1">
    <property type="nucleotide sequence ID" value="NZ_JAENII010000012.1"/>
</dbReference>
<feature type="region of interest" description="Disordered" evidence="1">
    <location>
        <begin position="178"/>
        <end position="202"/>
    </location>
</feature>